<dbReference type="STRING" id="68775.A0A5C3M933"/>
<comment type="similarity">
    <text evidence="2">Belongs to the glycosyltransferase 31 family.</text>
</comment>
<dbReference type="InterPro" id="IPR002659">
    <property type="entry name" value="Glyco_trans_31"/>
</dbReference>
<feature type="compositionally biased region" description="Low complexity" evidence="10">
    <location>
        <begin position="23"/>
        <end position="46"/>
    </location>
</feature>
<evidence type="ECO:0000256" key="7">
    <source>
        <dbReference type="ARBA" id="ARBA00022989"/>
    </source>
</evidence>
<evidence type="ECO:0000256" key="4">
    <source>
        <dbReference type="ARBA" id="ARBA00022679"/>
    </source>
</evidence>
<evidence type="ECO:0000256" key="6">
    <source>
        <dbReference type="ARBA" id="ARBA00022968"/>
    </source>
</evidence>
<dbReference type="GO" id="GO:0051072">
    <property type="term" value="P:4,6-pyruvylated galactose residue biosynthetic process"/>
    <property type="evidence" value="ECO:0007669"/>
    <property type="project" value="TreeGrafter"/>
</dbReference>
<evidence type="ECO:0000256" key="3">
    <source>
        <dbReference type="ARBA" id="ARBA00022676"/>
    </source>
</evidence>
<evidence type="ECO:0000256" key="1">
    <source>
        <dbReference type="ARBA" id="ARBA00004323"/>
    </source>
</evidence>
<proteinExistence type="inferred from homology"/>
<reference evidence="12 13" key="1">
    <citation type="journal article" date="2019" name="Nat. Ecol. Evol.">
        <title>Megaphylogeny resolves global patterns of mushroom evolution.</title>
        <authorList>
            <person name="Varga T."/>
            <person name="Krizsan K."/>
            <person name="Foldi C."/>
            <person name="Dima B."/>
            <person name="Sanchez-Garcia M."/>
            <person name="Sanchez-Ramirez S."/>
            <person name="Szollosi G.J."/>
            <person name="Szarkandi J.G."/>
            <person name="Papp V."/>
            <person name="Albert L."/>
            <person name="Andreopoulos W."/>
            <person name="Angelini C."/>
            <person name="Antonin V."/>
            <person name="Barry K.W."/>
            <person name="Bougher N.L."/>
            <person name="Buchanan P."/>
            <person name="Buyck B."/>
            <person name="Bense V."/>
            <person name="Catcheside P."/>
            <person name="Chovatia M."/>
            <person name="Cooper J."/>
            <person name="Damon W."/>
            <person name="Desjardin D."/>
            <person name="Finy P."/>
            <person name="Geml J."/>
            <person name="Haridas S."/>
            <person name="Hughes K."/>
            <person name="Justo A."/>
            <person name="Karasinski D."/>
            <person name="Kautmanova I."/>
            <person name="Kiss B."/>
            <person name="Kocsube S."/>
            <person name="Kotiranta H."/>
            <person name="LaButti K.M."/>
            <person name="Lechner B.E."/>
            <person name="Liimatainen K."/>
            <person name="Lipzen A."/>
            <person name="Lukacs Z."/>
            <person name="Mihaltcheva S."/>
            <person name="Morgado L.N."/>
            <person name="Niskanen T."/>
            <person name="Noordeloos M.E."/>
            <person name="Ohm R.A."/>
            <person name="Ortiz-Santana B."/>
            <person name="Ovrebo C."/>
            <person name="Racz N."/>
            <person name="Riley R."/>
            <person name="Savchenko A."/>
            <person name="Shiryaev A."/>
            <person name="Soop K."/>
            <person name="Spirin V."/>
            <person name="Szebenyi C."/>
            <person name="Tomsovsky M."/>
            <person name="Tulloss R.E."/>
            <person name="Uehling J."/>
            <person name="Grigoriev I.V."/>
            <person name="Vagvolgyi C."/>
            <person name="Papp T."/>
            <person name="Martin F.M."/>
            <person name="Miettinen O."/>
            <person name="Hibbett D.S."/>
            <person name="Nagy L.G."/>
        </authorList>
    </citation>
    <scope>NUCLEOTIDE SEQUENCE [LARGE SCALE GENOMIC DNA]</scope>
    <source>
        <strain evidence="12 13">CBS 166.37</strain>
    </source>
</reference>
<evidence type="ECO:0000313" key="12">
    <source>
        <dbReference type="EMBL" id="TFK41185.1"/>
    </source>
</evidence>
<sequence>MASSTRSDGYDSASSTDSEDTTRTQSRSRAPFASTSATGSSNTTHSVFLFPPLQSGRSSVSSTATSTPLPSRSTSPLPQFYASGPSSSCPSDTDSEPNTPLMRVNANRNPWWRENRRTWWSMSRRRRRRDGKILRTLKKWFRRALRHPFFPGQPITIVLTLILLSVFAIFLTLLLIYILNPDKEPLPWRAYCSAPQMSGPLETSPSSSYPYLNMTMGVAAPPFPPANLDSLPPAGVFVGIFSIDSAFDRRMLVRTSWASHPRSRDGAGDGDNGAGTSRSIVRFILGQPQKDWERRIKLEMEMYNDIIILPITENMNKGKTHTFFQWASINAWVPPVYVNTTVPPPQFSYTNHTASPPSLAPHDPYLAWEDIHSGKPRQWVRPDYVVKVDDDSFVMLAELESRLRVELHTKPPIRQGAITSLKARDEASFQSQSESTSTLSIPAVETPPPDSRAIPYPENNDPLVYWGYLVTNRLHQFMAGELYALSWSLVDWVAKEPALKALTKGAEDKQTAKWMRLHPRASEVRWVSERCWIYDHPRSGTVYAHGFLFPSEVSRIKRSIKSLFDRDFQAVLGNVPPTSAALAHSSVSTFGVRYAPPVPELTPKQSVEALIEGSEMSLLREGSPMTPEYAWTHREGRKRHYEGNRVGGTVVVHFIKKHMWFLETALALLEGEELSEFEKYERSRSTEDALLVPMQTRAMQRAIAKHRRA</sequence>
<feature type="compositionally biased region" description="Low complexity" evidence="10">
    <location>
        <begin position="55"/>
        <end position="78"/>
    </location>
</feature>
<accession>A0A5C3M933</accession>
<dbReference type="PANTHER" id="PTHR11214">
    <property type="entry name" value="BETA-1,3-N-ACETYLGLUCOSAMINYLTRANSFERASE"/>
    <property type="match status" value="1"/>
</dbReference>
<feature type="compositionally biased region" description="Polar residues" evidence="10">
    <location>
        <begin position="84"/>
        <end position="98"/>
    </location>
</feature>
<dbReference type="AlphaFoldDB" id="A0A5C3M933"/>
<keyword evidence="4" id="KW-0808">Transferase</keyword>
<dbReference type="OrthoDB" id="2139606at2759"/>
<keyword evidence="9 11" id="KW-0472">Membrane</keyword>
<keyword evidence="13" id="KW-1185">Reference proteome</keyword>
<evidence type="ECO:0000256" key="8">
    <source>
        <dbReference type="ARBA" id="ARBA00023034"/>
    </source>
</evidence>
<evidence type="ECO:0000256" key="11">
    <source>
        <dbReference type="SAM" id="Phobius"/>
    </source>
</evidence>
<evidence type="ECO:0000256" key="10">
    <source>
        <dbReference type="SAM" id="MobiDB-lite"/>
    </source>
</evidence>
<dbReference type="GO" id="GO:0016758">
    <property type="term" value="F:hexosyltransferase activity"/>
    <property type="evidence" value="ECO:0007669"/>
    <property type="project" value="InterPro"/>
</dbReference>
<keyword evidence="5 11" id="KW-0812">Transmembrane</keyword>
<dbReference type="PANTHER" id="PTHR11214:SF333">
    <property type="entry name" value="GLYCOSYLTRANSFERASE FAMILY 31 PROTEIN"/>
    <property type="match status" value="1"/>
</dbReference>
<dbReference type="EMBL" id="ML213595">
    <property type="protein sequence ID" value="TFK41185.1"/>
    <property type="molecule type" value="Genomic_DNA"/>
</dbReference>
<evidence type="ECO:0000256" key="2">
    <source>
        <dbReference type="ARBA" id="ARBA00008661"/>
    </source>
</evidence>
<dbReference type="Proteomes" id="UP000308652">
    <property type="component" value="Unassembled WGS sequence"/>
</dbReference>
<keyword evidence="8" id="KW-0333">Golgi apparatus</keyword>
<comment type="subcellular location">
    <subcellularLocation>
        <location evidence="1">Golgi apparatus membrane</location>
        <topology evidence="1">Single-pass type II membrane protein</topology>
    </subcellularLocation>
</comment>
<feature type="region of interest" description="Disordered" evidence="10">
    <location>
        <begin position="424"/>
        <end position="454"/>
    </location>
</feature>
<dbReference type="GO" id="GO:0000139">
    <property type="term" value="C:Golgi membrane"/>
    <property type="evidence" value="ECO:0007669"/>
    <property type="project" value="UniProtKB-SubCell"/>
</dbReference>
<evidence type="ECO:0000313" key="13">
    <source>
        <dbReference type="Proteomes" id="UP000308652"/>
    </source>
</evidence>
<evidence type="ECO:0000256" key="5">
    <source>
        <dbReference type="ARBA" id="ARBA00022692"/>
    </source>
</evidence>
<keyword evidence="3" id="KW-0328">Glycosyltransferase</keyword>
<evidence type="ECO:0000256" key="9">
    <source>
        <dbReference type="ARBA" id="ARBA00023136"/>
    </source>
</evidence>
<feature type="compositionally biased region" description="Polar residues" evidence="10">
    <location>
        <begin position="428"/>
        <end position="440"/>
    </location>
</feature>
<keyword evidence="6" id="KW-0735">Signal-anchor</keyword>
<keyword evidence="7 11" id="KW-1133">Transmembrane helix</keyword>
<organism evidence="12 13">
    <name type="scientific">Crucibulum laeve</name>
    <dbReference type="NCBI Taxonomy" id="68775"/>
    <lineage>
        <taxon>Eukaryota</taxon>
        <taxon>Fungi</taxon>
        <taxon>Dikarya</taxon>
        <taxon>Basidiomycota</taxon>
        <taxon>Agaricomycotina</taxon>
        <taxon>Agaricomycetes</taxon>
        <taxon>Agaricomycetidae</taxon>
        <taxon>Agaricales</taxon>
        <taxon>Agaricineae</taxon>
        <taxon>Nidulariaceae</taxon>
        <taxon>Crucibulum</taxon>
    </lineage>
</organism>
<protein>
    <recommendedName>
        <fullName evidence="14">Glycosyltransferase family 31 protein</fullName>
    </recommendedName>
</protein>
<feature type="region of interest" description="Disordered" evidence="10">
    <location>
        <begin position="1"/>
        <end position="102"/>
    </location>
</feature>
<name>A0A5C3M933_9AGAR</name>
<evidence type="ECO:0008006" key="14">
    <source>
        <dbReference type="Google" id="ProtNLM"/>
    </source>
</evidence>
<feature type="transmembrane region" description="Helical" evidence="11">
    <location>
        <begin position="155"/>
        <end position="179"/>
    </location>
</feature>
<gene>
    <name evidence="12" type="ORF">BDQ12DRAFT_697078</name>
</gene>